<comment type="similarity">
    <text evidence="2 11">Belongs to the SecG family.</text>
</comment>
<dbReference type="STRING" id="1035707.SAMN05216552_1012108"/>
<comment type="subcellular location">
    <subcellularLocation>
        <location evidence="1 11">Cell membrane</location>
        <topology evidence="1 11">Multi-pass membrane protein</topology>
    </subcellularLocation>
</comment>
<feature type="transmembrane region" description="Helical" evidence="11">
    <location>
        <begin position="54"/>
        <end position="74"/>
    </location>
</feature>
<keyword evidence="4 11" id="KW-0813">Transport</keyword>
<evidence type="ECO:0000256" key="6">
    <source>
        <dbReference type="ARBA" id="ARBA00022692"/>
    </source>
</evidence>
<keyword evidence="14" id="KW-1185">Reference proteome</keyword>
<evidence type="ECO:0000256" key="2">
    <source>
        <dbReference type="ARBA" id="ARBA00008445"/>
    </source>
</evidence>
<evidence type="ECO:0000256" key="3">
    <source>
        <dbReference type="ARBA" id="ARBA00017876"/>
    </source>
</evidence>
<organism evidence="13 14">
    <name type="scientific">Pseudoduganella namucuonensis</name>
    <dbReference type="NCBI Taxonomy" id="1035707"/>
    <lineage>
        <taxon>Bacteria</taxon>
        <taxon>Pseudomonadati</taxon>
        <taxon>Pseudomonadota</taxon>
        <taxon>Betaproteobacteria</taxon>
        <taxon>Burkholderiales</taxon>
        <taxon>Oxalobacteraceae</taxon>
        <taxon>Telluria group</taxon>
        <taxon>Pseudoduganella</taxon>
    </lineage>
</organism>
<keyword evidence="7 11" id="KW-0653">Protein transport</keyword>
<dbReference type="OrthoDB" id="8566211at2"/>
<gene>
    <name evidence="13" type="ORF">SAMN05216552_1012108</name>
</gene>
<keyword evidence="5 11" id="KW-1003">Cell membrane</keyword>
<dbReference type="PANTHER" id="PTHR34182:SF1">
    <property type="entry name" value="PROTEIN-EXPORT MEMBRANE PROTEIN SECG"/>
    <property type="match status" value="1"/>
</dbReference>
<reference evidence="14" key="1">
    <citation type="submission" date="2016-10" db="EMBL/GenBank/DDBJ databases">
        <authorList>
            <person name="Varghese N."/>
            <person name="Submissions S."/>
        </authorList>
    </citation>
    <scope>NUCLEOTIDE SEQUENCE [LARGE SCALE GENOMIC DNA]</scope>
    <source>
        <strain evidence="14">CGMCC 1.11014</strain>
    </source>
</reference>
<evidence type="ECO:0000256" key="8">
    <source>
        <dbReference type="ARBA" id="ARBA00022989"/>
    </source>
</evidence>
<dbReference type="GO" id="GO:0043952">
    <property type="term" value="P:protein transport by the Sec complex"/>
    <property type="evidence" value="ECO:0007669"/>
    <property type="project" value="TreeGrafter"/>
</dbReference>
<protein>
    <recommendedName>
        <fullName evidence="3 11">Protein-export membrane protein SecG</fullName>
    </recommendedName>
</protein>
<dbReference type="GO" id="GO:0005886">
    <property type="term" value="C:plasma membrane"/>
    <property type="evidence" value="ECO:0007669"/>
    <property type="project" value="UniProtKB-SubCell"/>
</dbReference>
<evidence type="ECO:0000256" key="1">
    <source>
        <dbReference type="ARBA" id="ARBA00004651"/>
    </source>
</evidence>
<evidence type="ECO:0000313" key="13">
    <source>
        <dbReference type="EMBL" id="SFU86937.1"/>
    </source>
</evidence>
<keyword evidence="8 11" id="KW-1133">Transmembrane helix</keyword>
<sequence length="153" mass="14348">MNTLHNLIIVVQVVSALAIIGLVLLQHGKGADMGAAFGSGASGSLFGASGSSNFMSKSTAVAAAIFFASTLALASMATQRTGSTGGGLLDKATVPVQTKGSAAIPTAPAAPAADAGVPAPAAPTGVPAAAVPAPAAPAAPATPATAPAPAQPK</sequence>
<dbReference type="Pfam" id="PF03840">
    <property type="entry name" value="SecG"/>
    <property type="match status" value="1"/>
</dbReference>
<accession>A0A1I7JP12</accession>
<dbReference type="NCBIfam" id="TIGR00810">
    <property type="entry name" value="secG"/>
    <property type="match status" value="1"/>
</dbReference>
<dbReference type="EMBL" id="FPBO01000012">
    <property type="protein sequence ID" value="SFU86937.1"/>
    <property type="molecule type" value="Genomic_DNA"/>
</dbReference>
<dbReference type="GO" id="GO:0009306">
    <property type="term" value="P:protein secretion"/>
    <property type="evidence" value="ECO:0007669"/>
    <property type="project" value="UniProtKB-UniRule"/>
</dbReference>
<feature type="region of interest" description="Disordered" evidence="12">
    <location>
        <begin position="100"/>
        <end position="153"/>
    </location>
</feature>
<evidence type="ECO:0000256" key="5">
    <source>
        <dbReference type="ARBA" id="ARBA00022475"/>
    </source>
</evidence>
<dbReference type="PANTHER" id="PTHR34182">
    <property type="entry name" value="PROTEIN-EXPORT MEMBRANE PROTEIN SECG"/>
    <property type="match status" value="1"/>
</dbReference>
<dbReference type="Proteomes" id="UP000199391">
    <property type="component" value="Unassembled WGS sequence"/>
</dbReference>
<evidence type="ECO:0000313" key="14">
    <source>
        <dbReference type="Proteomes" id="UP000199391"/>
    </source>
</evidence>
<dbReference type="GO" id="GO:0065002">
    <property type="term" value="P:intracellular protein transmembrane transport"/>
    <property type="evidence" value="ECO:0007669"/>
    <property type="project" value="TreeGrafter"/>
</dbReference>
<dbReference type="InterPro" id="IPR004692">
    <property type="entry name" value="SecG"/>
</dbReference>
<feature type="transmembrane region" description="Helical" evidence="11">
    <location>
        <begin position="7"/>
        <end position="25"/>
    </location>
</feature>
<evidence type="ECO:0000256" key="10">
    <source>
        <dbReference type="ARBA" id="ARBA00023136"/>
    </source>
</evidence>
<evidence type="ECO:0000256" key="4">
    <source>
        <dbReference type="ARBA" id="ARBA00022448"/>
    </source>
</evidence>
<keyword evidence="10 11" id="KW-0472">Membrane</keyword>
<dbReference type="GO" id="GO:0015450">
    <property type="term" value="F:protein-transporting ATPase activity"/>
    <property type="evidence" value="ECO:0007669"/>
    <property type="project" value="UniProtKB-UniRule"/>
</dbReference>
<dbReference type="RefSeq" id="WP_093556299.1">
    <property type="nucleotide sequence ID" value="NZ_FPBO01000012.1"/>
</dbReference>
<comment type="function">
    <text evidence="11">Involved in protein export. Participates in an early event of protein translocation.</text>
</comment>
<evidence type="ECO:0000256" key="9">
    <source>
        <dbReference type="ARBA" id="ARBA00023010"/>
    </source>
</evidence>
<evidence type="ECO:0000256" key="12">
    <source>
        <dbReference type="SAM" id="MobiDB-lite"/>
    </source>
</evidence>
<feature type="compositionally biased region" description="Low complexity" evidence="12">
    <location>
        <begin position="102"/>
        <end position="153"/>
    </location>
</feature>
<dbReference type="PRINTS" id="PR01651">
    <property type="entry name" value="SECGEXPORT"/>
</dbReference>
<proteinExistence type="inferred from homology"/>
<evidence type="ECO:0000256" key="7">
    <source>
        <dbReference type="ARBA" id="ARBA00022927"/>
    </source>
</evidence>
<keyword evidence="6 11" id="KW-0812">Transmembrane</keyword>
<name>A0A1I7JP12_9BURK</name>
<keyword evidence="9 11" id="KW-0811">Translocation</keyword>
<dbReference type="AlphaFoldDB" id="A0A1I7JP12"/>
<evidence type="ECO:0000256" key="11">
    <source>
        <dbReference type="RuleBase" id="RU365087"/>
    </source>
</evidence>